<dbReference type="EMBL" id="BK015758">
    <property type="protein sequence ID" value="DAE23679.1"/>
    <property type="molecule type" value="Genomic_DNA"/>
</dbReference>
<organism evidence="1">
    <name type="scientific">Siphoviridae sp. ctcj91</name>
    <dbReference type="NCBI Taxonomy" id="2826395"/>
    <lineage>
        <taxon>Viruses</taxon>
        <taxon>Duplodnaviria</taxon>
        <taxon>Heunggongvirae</taxon>
        <taxon>Uroviricota</taxon>
        <taxon>Caudoviricetes</taxon>
    </lineage>
</organism>
<proteinExistence type="predicted"/>
<accession>A0A8S5QWL1</accession>
<sequence>MDDWQKTMDALVKAFDEFAVKVKEMADALAEAFGFGLSVSENKRKKSLSSPARYGMSLRKSRRDSFVKQYSYRPIARKHLPYQRRNY</sequence>
<protein>
    <submittedName>
        <fullName evidence="1">Uncharacterized protein</fullName>
    </submittedName>
</protein>
<name>A0A8S5QWL1_9CAUD</name>
<evidence type="ECO:0000313" key="1">
    <source>
        <dbReference type="EMBL" id="DAE23679.1"/>
    </source>
</evidence>
<reference evidence="1" key="1">
    <citation type="journal article" date="2021" name="Proc. Natl. Acad. Sci. U.S.A.">
        <title>A Catalog of Tens of Thousands of Viruses from Human Metagenomes Reveals Hidden Associations with Chronic Diseases.</title>
        <authorList>
            <person name="Tisza M.J."/>
            <person name="Buck C.B."/>
        </authorList>
    </citation>
    <scope>NUCLEOTIDE SEQUENCE</scope>
    <source>
        <strain evidence="1">Ctcj91</strain>
    </source>
</reference>